<comment type="caution">
    <text evidence="1">The sequence shown here is derived from an EMBL/GenBank/DDBJ whole genome shotgun (WGS) entry which is preliminary data.</text>
</comment>
<sequence length="377" mass="42432">MFLILKPNIDDLLAWFYFFGRASPSILPEHRSSFGASNAAARIATLLRVGSKYLEDDPGCRQSIVDFFLWAWMAEDPVRETESPDWDLDDYDQRLGALAACQDSVPMRRTLLERLRDADRRFLKALATTFSGRCLQWAAASRSRYEEDPTTVRSSLFSIMVSVARYFTNAQPFSRALRKSGFPTLAVKLALEFRNCPTTFFQDLEPNKRGNLAAEITSRFLETWLLSAKNVLYLMPDILDAGLIDTVFDDLVSLSKGMKPLNCWVDLEVGKPTPLQWIARDVTFHPNIAKSLFSAIEKTRSTNSAAVFDDPVVSDHWNGFIRSIEVHRTALRKYETNSTALCDNLHVSNIFSVIGVESVSQARAYCVASPAGFDSSH</sequence>
<gene>
    <name evidence="1" type="ORF">FA13DRAFT_501115</name>
</gene>
<accession>A0A4Y7T9N2</accession>
<dbReference type="OrthoDB" id="432970at2759"/>
<evidence type="ECO:0000313" key="2">
    <source>
        <dbReference type="Proteomes" id="UP000298030"/>
    </source>
</evidence>
<name>A0A4Y7T9N2_COPMI</name>
<protein>
    <submittedName>
        <fullName evidence="1">Uncharacterized protein</fullName>
    </submittedName>
</protein>
<keyword evidence="2" id="KW-1185">Reference proteome</keyword>
<evidence type="ECO:0000313" key="1">
    <source>
        <dbReference type="EMBL" id="TEB30885.1"/>
    </source>
</evidence>
<dbReference type="Proteomes" id="UP000298030">
    <property type="component" value="Unassembled WGS sequence"/>
</dbReference>
<dbReference type="EMBL" id="QPFP01000021">
    <property type="protein sequence ID" value="TEB30885.1"/>
    <property type="molecule type" value="Genomic_DNA"/>
</dbReference>
<organism evidence="1 2">
    <name type="scientific">Coprinellus micaceus</name>
    <name type="common">Glistening ink-cap mushroom</name>
    <name type="synonym">Coprinus micaceus</name>
    <dbReference type="NCBI Taxonomy" id="71717"/>
    <lineage>
        <taxon>Eukaryota</taxon>
        <taxon>Fungi</taxon>
        <taxon>Dikarya</taxon>
        <taxon>Basidiomycota</taxon>
        <taxon>Agaricomycotina</taxon>
        <taxon>Agaricomycetes</taxon>
        <taxon>Agaricomycetidae</taxon>
        <taxon>Agaricales</taxon>
        <taxon>Agaricineae</taxon>
        <taxon>Psathyrellaceae</taxon>
        <taxon>Coprinellus</taxon>
    </lineage>
</organism>
<dbReference type="AlphaFoldDB" id="A0A4Y7T9N2"/>
<reference evidence="1 2" key="1">
    <citation type="journal article" date="2019" name="Nat. Ecol. Evol.">
        <title>Megaphylogeny resolves global patterns of mushroom evolution.</title>
        <authorList>
            <person name="Varga T."/>
            <person name="Krizsan K."/>
            <person name="Foldi C."/>
            <person name="Dima B."/>
            <person name="Sanchez-Garcia M."/>
            <person name="Sanchez-Ramirez S."/>
            <person name="Szollosi G.J."/>
            <person name="Szarkandi J.G."/>
            <person name="Papp V."/>
            <person name="Albert L."/>
            <person name="Andreopoulos W."/>
            <person name="Angelini C."/>
            <person name="Antonin V."/>
            <person name="Barry K.W."/>
            <person name="Bougher N.L."/>
            <person name="Buchanan P."/>
            <person name="Buyck B."/>
            <person name="Bense V."/>
            <person name="Catcheside P."/>
            <person name="Chovatia M."/>
            <person name="Cooper J."/>
            <person name="Damon W."/>
            <person name="Desjardin D."/>
            <person name="Finy P."/>
            <person name="Geml J."/>
            <person name="Haridas S."/>
            <person name="Hughes K."/>
            <person name="Justo A."/>
            <person name="Karasinski D."/>
            <person name="Kautmanova I."/>
            <person name="Kiss B."/>
            <person name="Kocsube S."/>
            <person name="Kotiranta H."/>
            <person name="LaButti K.M."/>
            <person name="Lechner B.E."/>
            <person name="Liimatainen K."/>
            <person name="Lipzen A."/>
            <person name="Lukacs Z."/>
            <person name="Mihaltcheva S."/>
            <person name="Morgado L.N."/>
            <person name="Niskanen T."/>
            <person name="Noordeloos M.E."/>
            <person name="Ohm R.A."/>
            <person name="Ortiz-Santana B."/>
            <person name="Ovrebo C."/>
            <person name="Racz N."/>
            <person name="Riley R."/>
            <person name="Savchenko A."/>
            <person name="Shiryaev A."/>
            <person name="Soop K."/>
            <person name="Spirin V."/>
            <person name="Szebenyi C."/>
            <person name="Tomsovsky M."/>
            <person name="Tulloss R.E."/>
            <person name="Uehling J."/>
            <person name="Grigoriev I.V."/>
            <person name="Vagvolgyi C."/>
            <person name="Papp T."/>
            <person name="Martin F.M."/>
            <person name="Miettinen O."/>
            <person name="Hibbett D.S."/>
            <person name="Nagy L.G."/>
        </authorList>
    </citation>
    <scope>NUCLEOTIDE SEQUENCE [LARGE SCALE GENOMIC DNA]</scope>
    <source>
        <strain evidence="1 2">FP101781</strain>
    </source>
</reference>
<proteinExistence type="predicted"/>